<feature type="domain" description="Zinc knuckle CX2CX4HX4C" evidence="2">
    <location>
        <begin position="68"/>
        <end position="115"/>
    </location>
</feature>
<organism evidence="3 4">
    <name type="scientific">Arabidopsis thaliana x Arabidopsis arenosa</name>
    <dbReference type="NCBI Taxonomy" id="1240361"/>
    <lineage>
        <taxon>Eukaryota</taxon>
        <taxon>Viridiplantae</taxon>
        <taxon>Streptophyta</taxon>
        <taxon>Embryophyta</taxon>
        <taxon>Tracheophyta</taxon>
        <taxon>Spermatophyta</taxon>
        <taxon>Magnoliopsida</taxon>
        <taxon>eudicotyledons</taxon>
        <taxon>Gunneridae</taxon>
        <taxon>Pentapetalae</taxon>
        <taxon>rosids</taxon>
        <taxon>malvids</taxon>
        <taxon>Brassicales</taxon>
        <taxon>Brassicaceae</taxon>
        <taxon>Camelineae</taxon>
        <taxon>Arabidopsis</taxon>
    </lineage>
</organism>
<dbReference type="InterPro" id="IPR025836">
    <property type="entry name" value="Zn_knuckle_CX2CX4HX4C"/>
</dbReference>
<reference evidence="3 4" key="1">
    <citation type="submission" date="2020-12" db="EMBL/GenBank/DDBJ databases">
        <title>Concerted genomic and epigenomic changes stabilize Arabidopsis allopolyploids.</title>
        <authorList>
            <person name="Chen Z."/>
        </authorList>
    </citation>
    <scope>NUCLEOTIDE SEQUENCE [LARGE SCALE GENOMIC DNA]</scope>
    <source>
        <strain evidence="3">Allo738</strain>
        <tissue evidence="3">Leaf</tissue>
    </source>
</reference>
<keyword evidence="4" id="KW-1185">Reference proteome</keyword>
<proteinExistence type="predicted"/>
<dbReference type="InterPro" id="IPR040256">
    <property type="entry name" value="At4g02000-like"/>
</dbReference>
<evidence type="ECO:0000256" key="1">
    <source>
        <dbReference type="SAM" id="MobiDB-lite"/>
    </source>
</evidence>
<dbReference type="AlphaFoldDB" id="A0A8T2BH89"/>
<evidence type="ECO:0000259" key="2">
    <source>
        <dbReference type="Pfam" id="PF14392"/>
    </source>
</evidence>
<accession>A0A8T2BH89</accession>
<dbReference type="EMBL" id="JAEFBK010000007">
    <property type="protein sequence ID" value="KAG7585820.1"/>
    <property type="molecule type" value="Genomic_DNA"/>
</dbReference>
<feature type="compositionally biased region" description="Basic residues" evidence="1">
    <location>
        <begin position="213"/>
        <end position="225"/>
    </location>
</feature>
<dbReference type="Proteomes" id="UP000694240">
    <property type="component" value="Chromosome 7"/>
</dbReference>
<gene>
    <name evidence="3" type="ORF">ISN45_Aa02g011670</name>
</gene>
<dbReference type="PANTHER" id="PTHR31286">
    <property type="entry name" value="GLYCINE-RICH CELL WALL STRUCTURAL PROTEIN 1.8-LIKE"/>
    <property type="match status" value="1"/>
</dbReference>
<dbReference type="PANTHER" id="PTHR31286:SF178">
    <property type="entry name" value="DUF4283 DOMAIN-CONTAINING PROTEIN"/>
    <property type="match status" value="1"/>
</dbReference>
<dbReference type="Pfam" id="PF14392">
    <property type="entry name" value="zf-CCHC_4"/>
    <property type="match status" value="1"/>
</dbReference>
<sequence>MEKWVEKPLDDYLMFLPVWVRLRNIPVNYYTKDTIEEIAECLGKVLEVALDLEKLQAQDYVRVQVLFNVSNPLRNSKEVQLPTGEIVLISFDYERIRKRCFQCQRLTHDKTRCPFKPAISLKAVALPAKHQEKLKGTLLEDDQTVQTCEKKDNSFKLMEDAMKGSAIKGSSMISKTLDDDYDDELSDLDLFVGFRTGSMDASSSGAAGNFGNPKKHKPSWQRKSKGSKELPLKNKVSVVDSKEKLQKSLRGKLTQLLRNLQNVLKGITTRWFHRNHRSMNRASLAGIAKD</sequence>
<protein>
    <submittedName>
        <fullName evidence="3">Zinc knuckle CX2CX4HX4C</fullName>
    </submittedName>
</protein>
<evidence type="ECO:0000313" key="4">
    <source>
        <dbReference type="Proteomes" id="UP000694240"/>
    </source>
</evidence>
<evidence type="ECO:0000313" key="3">
    <source>
        <dbReference type="EMBL" id="KAG7585820.1"/>
    </source>
</evidence>
<comment type="caution">
    <text evidence="3">The sequence shown here is derived from an EMBL/GenBank/DDBJ whole genome shotgun (WGS) entry which is preliminary data.</text>
</comment>
<name>A0A8T2BH89_9BRAS</name>
<feature type="region of interest" description="Disordered" evidence="1">
    <location>
        <begin position="202"/>
        <end position="232"/>
    </location>
</feature>